<organism evidence="1 2">
    <name type="scientific">Ancylostoma ceylanicum</name>
    <dbReference type="NCBI Taxonomy" id="53326"/>
    <lineage>
        <taxon>Eukaryota</taxon>
        <taxon>Metazoa</taxon>
        <taxon>Ecdysozoa</taxon>
        <taxon>Nematoda</taxon>
        <taxon>Chromadorea</taxon>
        <taxon>Rhabditida</taxon>
        <taxon>Rhabditina</taxon>
        <taxon>Rhabditomorpha</taxon>
        <taxon>Strongyloidea</taxon>
        <taxon>Ancylostomatidae</taxon>
        <taxon>Ancylostomatinae</taxon>
        <taxon>Ancylostoma</taxon>
    </lineage>
</organism>
<reference evidence="2" key="1">
    <citation type="journal article" date="2015" name="Nat. Genet.">
        <title>The genome and transcriptome of the zoonotic hookworm Ancylostoma ceylanicum identify infection-specific gene families.</title>
        <authorList>
            <person name="Schwarz E.M."/>
            <person name="Hu Y."/>
            <person name="Antoshechkin I."/>
            <person name="Miller M.M."/>
            <person name="Sternberg P.W."/>
            <person name="Aroian R.V."/>
        </authorList>
    </citation>
    <scope>NUCLEOTIDE SEQUENCE</scope>
    <source>
        <strain evidence="2">HY135</strain>
    </source>
</reference>
<gene>
    <name evidence="1" type="primary">Acey_s0139.g2103</name>
    <name evidence="1" type="ORF">Y032_0139g2103</name>
</gene>
<dbReference type="AlphaFoldDB" id="A0A016T4I7"/>
<dbReference type="EMBL" id="JARK01001475">
    <property type="protein sequence ID" value="EYB97572.1"/>
    <property type="molecule type" value="Genomic_DNA"/>
</dbReference>
<evidence type="ECO:0000313" key="2">
    <source>
        <dbReference type="Proteomes" id="UP000024635"/>
    </source>
</evidence>
<protein>
    <submittedName>
        <fullName evidence="1">Uncharacterized protein</fullName>
    </submittedName>
</protein>
<sequence length="116" mass="13064">MRRSRPTSLFYRRTNLVLGFKLMRGVIWSIPTKAVTVFLCYPSCCLAQQASMVGNTQCGIFRACLCSQKVVLFLAPFTSLTWNACTELLPRLLFFCNRMATCTVAPQQDVALVSRN</sequence>
<keyword evidence="2" id="KW-1185">Reference proteome</keyword>
<name>A0A016T4I7_9BILA</name>
<comment type="caution">
    <text evidence="1">The sequence shown here is derived from an EMBL/GenBank/DDBJ whole genome shotgun (WGS) entry which is preliminary data.</text>
</comment>
<proteinExistence type="predicted"/>
<evidence type="ECO:0000313" key="1">
    <source>
        <dbReference type="EMBL" id="EYB97572.1"/>
    </source>
</evidence>
<dbReference type="Proteomes" id="UP000024635">
    <property type="component" value="Unassembled WGS sequence"/>
</dbReference>
<accession>A0A016T4I7</accession>